<keyword evidence="1" id="KW-0732">Signal</keyword>
<comment type="caution">
    <text evidence="2">The sequence shown here is derived from an EMBL/GenBank/DDBJ whole genome shotgun (WGS) entry which is preliminary data.</text>
</comment>
<feature type="signal peptide" evidence="1">
    <location>
        <begin position="1"/>
        <end position="18"/>
    </location>
</feature>
<dbReference type="OrthoDB" id="3942074at2759"/>
<dbReference type="Proteomes" id="UP000800093">
    <property type="component" value="Unassembled WGS sequence"/>
</dbReference>
<protein>
    <submittedName>
        <fullName evidence="2">Uncharacterized protein</fullName>
    </submittedName>
</protein>
<dbReference type="EMBL" id="ML986580">
    <property type="protein sequence ID" value="KAF2270128.1"/>
    <property type="molecule type" value="Genomic_DNA"/>
</dbReference>
<evidence type="ECO:0000256" key="1">
    <source>
        <dbReference type="SAM" id="SignalP"/>
    </source>
</evidence>
<gene>
    <name evidence="2" type="ORF">CC78DRAFT_539386</name>
</gene>
<sequence>MCSTFAITILALVVASLAKTDLAGCTSSAIGASLLWYVPGTGEICSILDCGGGRAPPKTTVPGCAAYVGTATYEPSFLSGYGETTATAEALSEVYATSTQAYAASSAEETIVETAPATSEEIASTLGTITSAVPIGTGSPSGSILPSGNLTASATYSLTASPSVPVATGAANMMGTAKRSFGLAIGIAGLAIL</sequence>
<keyword evidence="3" id="KW-1185">Reference proteome</keyword>
<evidence type="ECO:0000313" key="3">
    <source>
        <dbReference type="Proteomes" id="UP000800093"/>
    </source>
</evidence>
<proteinExistence type="predicted"/>
<dbReference type="AlphaFoldDB" id="A0A9P4TR14"/>
<reference evidence="3" key="1">
    <citation type="journal article" date="2020" name="Stud. Mycol.">
        <title>101 Dothideomycetes genomes: A test case for predicting lifestyles and emergence of pathogens.</title>
        <authorList>
            <person name="Haridas S."/>
            <person name="Albert R."/>
            <person name="Binder M."/>
            <person name="Bloem J."/>
            <person name="LaButti K."/>
            <person name="Salamov A."/>
            <person name="Andreopoulos B."/>
            <person name="Baker S."/>
            <person name="Barry K."/>
            <person name="Bills G."/>
            <person name="Bluhm B."/>
            <person name="Cannon C."/>
            <person name="Castanera R."/>
            <person name="Culley D."/>
            <person name="Daum C."/>
            <person name="Ezra D."/>
            <person name="Gonzalez J."/>
            <person name="Henrissat B."/>
            <person name="Kuo A."/>
            <person name="Liang C."/>
            <person name="Lipzen A."/>
            <person name="Lutzoni F."/>
            <person name="Magnuson J."/>
            <person name="Mondo S."/>
            <person name="Nolan M."/>
            <person name="Ohm R."/>
            <person name="Pangilinan J."/>
            <person name="Park H.-J."/>
            <person name="Ramirez L."/>
            <person name="Alfaro M."/>
            <person name="Sun H."/>
            <person name="Tritt A."/>
            <person name="Yoshinaga Y."/>
            <person name="Zwiers L.-H."/>
            <person name="Turgeon B."/>
            <person name="Goodwin S."/>
            <person name="Spatafora J."/>
            <person name="Crous P."/>
            <person name="Grigoriev I."/>
        </authorList>
    </citation>
    <scope>NUCLEOTIDE SEQUENCE [LARGE SCALE GENOMIC DNA]</scope>
    <source>
        <strain evidence="3">CBS 304.66</strain>
    </source>
</reference>
<accession>A0A9P4TR14</accession>
<evidence type="ECO:0000313" key="2">
    <source>
        <dbReference type="EMBL" id="KAF2270128.1"/>
    </source>
</evidence>
<organism evidence="2 3">
    <name type="scientific">Lojkania enalia</name>
    <dbReference type="NCBI Taxonomy" id="147567"/>
    <lineage>
        <taxon>Eukaryota</taxon>
        <taxon>Fungi</taxon>
        <taxon>Dikarya</taxon>
        <taxon>Ascomycota</taxon>
        <taxon>Pezizomycotina</taxon>
        <taxon>Dothideomycetes</taxon>
        <taxon>Pleosporomycetidae</taxon>
        <taxon>Pleosporales</taxon>
        <taxon>Pleosporales incertae sedis</taxon>
        <taxon>Lojkania</taxon>
    </lineage>
</organism>
<feature type="chain" id="PRO_5040311042" evidence="1">
    <location>
        <begin position="19"/>
        <end position="193"/>
    </location>
</feature>
<name>A0A9P4TR14_9PLEO</name>